<evidence type="ECO:0000256" key="1">
    <source>
        <dbReference type="ARBA" id="ARBA00007992"/>
    </source>
</evidence>
<evidence type="ECO:0000313" key="6">
    <source>
        <dbReference type="EMBL" id="KAF9584745.1"/>
    </source>
</evidence>
<dbReference type="Proteomes" id="UP000780801">
    <property type="component" value="Unassembled WGS sequence"/>
</dbReference>
<sequence length="469" mass="52572">MFKATIVGGGIGGLTLAIMFEAAGIDYTILERSSVLKTLGSMIALNASALRLMDQLGLWKDIKRISKPIGGFNLQDEDLCPIGSIDFTFGEKHYGYHGCVMARSALFELLKSRVPKSKVLLNKRVVSMEETDQGVLCQCADETSYWSDILVGADGAYSTTRNWLYKRLEQLDQLPAQDREPLRLSHLCVMGVSSALDPFKFPVLRNEFTRFELMLFKKSRYSIWLTPIADNKISWCYGGEMDEKTSSSLEQGHWERCTATTRVILDAVRNVKTSFGCTVDEIISTTPKELVSSVMLEEKYFSTWHGKRVVLLGDACHKVLPFAGQGAVHAMLDGLCLTNLLHGMTSTSTDDFERVFQEYYRQRSSSAKKAILGSRLFGYFVDSKGFMARLIRKIALSILPQRVTTALADRVMRDRPQLQFLPQVEDRGSAKAWGSPRAPMSFTRPLSFVSSFVLCCVVIKLRSEMSSAW</sequence>
<dbReference type="PRINTS" id="PR00420">
    <property type="entry name" value="RNGMNOXGNASE"/>
</dbReference>
<reference evidence="6" key="1">
    <citation type="journal article" date="2020" name="Fungal Divers.">
        <title>Resolving the Mortierellaceae phylogeny through synthesis of multi-gene phylogenetics and phylogenomics.</title>
        <authorList>
            <person name="Vandepol N."/>
            <person name="Liber J."/>
            <person name="Desiro A."/>
            <person name="Na H."/>
            <person name="Kennedy M."/>
            <person name="Barry K."/>
            <person name="Grigoriev I.V."/>
            <person name="Miller A.N."/>
            <person name="O'Donnell K."/>
            <person name="Stajich J.E."/>
            <person name="Bonito G."/>
        </authorList>
    </citation>
    <scope>NUCLEOTIDE SEQUENCE</scope>
    <source>
        <strain evidence="6">KOD1015</strain>
    </source>
</reference>
<comment type="similarity">
    <text evidence="1">Belongs to the paxM FAD-dependent monooxygenase family.</text>
</comment>
<dbReference type="EMBL" id="JAABOA010000338">
    <property type="protein sequence ID" value="KAF9584745.1"/>
    <property type="molecule type" value="Genomic_DNA"/>
</dbReference>
<dbReference type="InterPro" id="IPR050562">
    <property type="entry name" value="FAD_mOase_fung"/>
</dbReference>
<dbReference type="InterPro" id="IPR036188">
    <property type="entry name" value="FAD/NAD-bd_sf"/>
</dbReference>
<gene>
    <name evidence="6" type="ORF">BGW38_005329</name>
</gene>
<evidence type="ECO:0000256" key="3">
    <source>
        <dbReference type="ARBA" id="ARBA00022827"/>
    </source>
</evidence>
<dbReference type="PANTHER" id="PTHR47356">
    <property type="entry name" value="FAD-DEPENDENT MONOOXYGENASE ASQG-RELATED"/>
    <property type="match status" value="1"/>
</dbReference>
<dbReference type="Pfam" id="PF01494">
    <property type="entry name" value="FAD_binding_3"/>
    <property type="match status" value="1"/>
</dbReference>
<dbReference type="PANTHER" id="PTHR47356:SF2">
    <property type="entry name" value="FAD-BINDING DOMAIN-CONTAINING PROTEIN-RELATED"/>
    <property type="match status" value="1"/>
</dbReference>
<dbReference type="OrthoDB" id="655030at2759"/>
<dbReference type="GO" id="GO:0071949">
    <property type="term" value="F:FAD binding"/>
    <property type="evidence" value="ECO:0007669"/>
    <property type="project" value="InterPro"/>
</dbReference>
<feature type="domain" description="FAD-binding" evidence="5">
    <location>
        <begin position="3"/>
        <end position="369"/>
    </location>
</feature>
<dbReference type="InterPro" id="IPR002938">
    <property type="entry name" value="FAD-bd"/>
</dbReference>
<accession>A0A9P6FZN3</accession>
<dbReference type="Gene3D" id="3.50.50.60">
    <property type="entry name" value="FAD/NAD(P)-binding domain"/>
    <property type="match status" value="1"/>
</dbReference>
<evidence type="ECO:0000256" key="4">
    <source>
        <dbReference type="ARBA" id="ARBA00023002"/>
    </source>
</evidence>
<organism evidence="6 7">
    <name type="scientific">Lunasporangiospora selenospora</name>
    <dbReference type="NCBI Taxonomy" id="979761"/>
    <lineage>
        <taxon>Eukaryota</taxon>
        <taxon>Fungi</taxon>
        <taxon>Fungi incertae sedis</taxon>
        <taxon>Mucoromycota</taxon>
        <taxon>Mortierellomycotina</taxon>
        <taxon>Mortierellomycetes</taxon>
        <taxon>Mortierellales</taxon>
        <taxon>Mortierellaceae</taxon>
        <taxon>Lunasporangiospora</taxon>
    </lineage>
</organism>
<dbReference type="AlphaFoldDB" id="A0A9P6FZN3"/>
<evidence type="ECO:0000313" key="7">
    <source>
        <dbReference type="Proteomes" id="UP000780801"/>
    </source>
</evidence>
<keyword evidence="7" id="KW-1185">Reference proteome</keyword>
<keyword evidence="3" id="KW-0274">FAD</keyword>
<dbReference type="SUPFAM" id="SSF51905">
    <property type="entry name" value="FAD/NAD(P)-binding domain"/>
    <property type="match status" value="1"/>
</dbReference>
<name>A0A9P6FZN3_9FUNG</name>
<comment type="caution">
    <text evidence="6">The sequence shown here is derived from an EMBL/GenBank/DDBJ whole genome shotgun (WGS) entry which is preliminary data.</text>
</comment>
<evidence type="ECO:0000259" key="5">
    <source>
        <dbReference type="Pfam" id="PF01494"/>
    </source>
</evidence>
<dbReference type="GO" id="GO:0004497">
    <property type="term" value="F:monooxygenase activity"/>
    <property type="evidence" value="ECO:0007669"/>
    <property type="project" value="InterPro"/>
</dbReference>
<protein>
    <recommendedName>
        <fullName evidence="5">FAD-binding domain-containing protein</fullName>
    </recommendedName>
</protein>
<keyword evidence="2" id="KW-0285">Flavoprotein</keyword>
<evidence type="ECO:0000256" key="2">
    <source>
        <dbReference type="ARBA" id="ARBA00022630"/>
    </source>
</evidence>
<proteinExistence type="inferred from homology"/>
<keyword evidence="4" id="KW-0560">Oxidoreductase</keyword>